<evidence type="ECO:0000313" key="2">
    <source>
        <dbReference type="Proteomes" id="UP000677082"/>
    </source>
</evidence>
<dbReference type="AlphaFoldDB" id="A0A919WDF6"/>
<organism evidence="1 2">
    <name type="scientific">Paractinoplanes toevensis</name>
    <dbReference type="NCBI Taxonomy" id="571911"/>
    <lineage>
        <taxon>Bacteria</taxon>
        <taxon>Bacillati</taxon>
        <taxon>Actinomycetota</taxon>
        <taxon>Actinomycetes</taxon>
        <taxon>Micromonosporales</taxon>
        <taxon>Micromonosporaceae</taxon>
        <taxon>Paractinoplanes</taxon>
    </lineage>
</organism>
<name>A0A919WDF6_9ACTN</name>
<reference evidence="1 2" key="1">
    <citation type="submission" date="2021-03" db="EMBL/GenBank/DDBJ databases">
        <title>Whole genome shotgun sequence of Actinoplanes toevensis NBRC 105298.</title>
        <authorList>
            <person name="Komaki H."/>
            <person name="Tamura T."/>
        </authorList>
    </citation>
    <scope>NUCLEOTIDE SEQUENCE [LARGE SCALE GENOMIC DNA]</scope>
    <source>
        <strain evidence="1 2">NBRC 105298</strain>
    </source>
</reference>
<dbReference type="Proteomes" id="UP000677082">
    <property type="component" value="Unassembled WGS sequence"/>
</dbReference>
<keyword evidence="2" id="KW-1185">Reference proteome</keyword>
<evidence type="ECO:0000313" key="1">
    <source>
        <dbReference type="EMBL" id="GIM98225.1"/>
    </source>
</evidence>
<protein>
    <submittedName>
        <fullName evidence="1">Uncharacterized protein</fullName>
    </submittedName>
</protein>
<comment type="caution">
    <text evidence="1">The sequence shown here is derived from an EMBL/GenBank/DDBJ whole genome shotgun (WGS) entry which is preliminary data.</text>
</comment>
<gene>
    <name evidence="1" type="ORF">Ato02nite_100180</name>
</gene>
<proteinExistence type="predicted"/>
<sequence length="402" mass="45155">MSTFESYAWIDVADRAGVDAVLAVVDDERVWKAPQTLRAAFYDTGQGWRIAAFSRDQGHEYMPDFVAHLMTRTGAIVRAFVALDHDEYGAEHIVLGIKDGHVVRVHHRYIYPKFAGWPNRAGSPWQTDMPTIGPVRGSFTGRLVDSAEARSALADLFDVPLRRIRRAGRQALWSDSGLGVTYEPFTPWFEALGIDIAEPVGEETVLVRGRPVWREAFLRYALPNLPGRWHVLDNAALLTPVDLIACGVQRGIHAGLRVVLQPLYQRIDSSLFLSHPDEVGTHRWGHYQRVEDAEGYMRDAVATIRNDVLPMLETYGSLDGYRRFCAEQASDSDKPRSLYLLAATEIILERYDDASAALDEARARVQYQPDPWHPGPATPETRALLLARVAEQRRLLSLPGAY</sequence>
<dbReference type="EMBL" id="BOQN01000206">
    <property type="protein sequence ID" value="GIM98225.1"/>
    <property type="molecule type" value="Genomic_DNA"/>
</dbReference>
<accession>A0A919WDF6</accession>
<dbReference type="RefSeq" id="WP_213013848.1">
    <property type="nucleotide sequence ID" value="NZ_BOQN01000206.1"/>
</dbReference>